<protein>
    <submittedName>
        <fullName evidence="1">Uncharacterized protein</fullName>
    </submittedName>
</protein>
<reference evidence="1" key="1">
    <citation type="submission" date="2022-06" db="EMBL/GenBank/DDBJ databases">
        <title>Uncovering the hologenomic basis of an extraordinary plant invasion.</title>
        <authorList>
            <person name="Bieker V.C."/>
            <person name="Martin M.D."/>
            <person name="Gilbert T."/>
            <person name="Hodgins K."/>
            <person name="Battlay P."/>
            <person name="Petersen B."/>
            <person name="Wilson J."/>
        </authorList>
    </citation>
    <scope>NUCLEOTIDE SEQUENCE</scope>
    <source>
        <strain evidence="1">AA19_3_7</strain>
        <tissue evidence="1">Leaf</tissue>
    </source>
</reference>
<dbReference type="Proteomes" id="UP001206925">
    <property type="component" value="Unassembled WGS sequence"/>
</dbReference>
<sequence length="113" mass="13139">MGTDESNLKVNVVLCDGVNEKFQKNRDKSALSSLVSYGYMPTLPKLSQHFFCISLRRGRVATYKGIVKRHQSYSRLEIPLKWIWFYTFRDGGTLGKDMDTEMNIRCLNDQKRP</sequence>
<dbReference type="EMBL" id="JAMZMK010006223">
    <property type="protein sequence ID" value="KAI7750071.1"/>
    <property type="molecule type" value="Genomic_DNA"/>
</dbReference>
<name>A0AAD5GRQ1_AMBAR</name>
<gene>
    <name evidence="1" type="ORF">M8C21_019095</name>
</gene>
<accession>A0AAD5GRQ1</accession>
<evidence type="ECO:0000313" key="1">
    <source>
        <dbReference type="EMBL" id="KAI7750071.1"/>
    </source>
</evidence>
<organism evidence="1 2">
    <name type="scientific">Ambrosia artemisiifolia</name>
    <name type="common">Common ragweed</name>
    <dbReference type="NCBI Taxonomy" id="4212"/>
    <lineage>
        <taxon>Eukaryota</taxon>
        <taxon>Viridiplantae</taxon>
        <taxon>Streptophyta</taxon>
        <taxon>Embryophyta</taxon>
        <taxon>Tracheophyta</taxon>
        <taxon>Spermatophyta</taxon>
        <taxon>Magnoliopsida</taxon>
        <taxon>eudicotyledons</taxon>
        <taxon>Gunneridae</taxon>
        <taxon>Pentapetalae</taxon>
        <taxon>asterids</taxon>
        <taxon>campanulids</taxon>
        <taxon>Asterales</taxon>
        <taxon>Asteraceae</taxon>
        <taxon>Asteroideae</taxon>
        <taxon>Heliantheae alliance</taxon>
        <taxon>Heliantheae</taxon>
        <taxon>Ambrosia</taxon>
    </lineage>
</organism>
<dbReference type="AlphaFoldDB" id="A0AAD5GRQ1"/>
<evidence type="ECO:0000313" key="2">
    <source>
        <dbReference type="Proteomes" id="UP001206925"/>
    </source>
</evidence>
<keyword evidence="2" id="KW-1185">Reference proteome</keyword>
<comment type="caution">
    <text evidence="1">The sequence shown here is derived from an EMBL/GenBank/DDBJ whole genome shotgun (WGS) entry which is preliminary data.</text>
</comment>
<proteinExistence type="predicted"/>